<feature type="transmembrane region" description="Helical" evidence="6">
    <location>
        <begin position="392"/>
        <end position="413"/>
    </location>
</feature>
<dbReference type="PANTHER" id="PTHR11360:SF284">
    <property type="entry name" value="EG:103B4.3 PROTEIN-RELATED"/>
    <property type="match status" value="1"/>
</dbReference>
<evidence type="ECO:0000259" key="7">
    <source>
        <dbReference type="PROSITE" id="PS50850"/>
    </source>
</evidence>
<evidence type="ECO:0000256" key="4">
    <source>
        <dbReference type="ARBA" id="ARBA00022989"/>
    </source>
</evidence>
<feature type="transmembrane region" description="Helical" evidence="6">
    <location>
        <begin position="86"/>
        <end position="105"/>
    </location>
</feature>
<feature type="domain" description="Major facilitator superfamily (MFS) profile" evidence="7">
    <location>
        <begin position="17"/>
        <end position="418"/>
    </location>
</feature>
<gene>
    <name evidence="8" type="ORF">P5G62_014760</name>
</gene>
<feature type="transmembrane region" description="Helical" evidence="6">
    <location>
        <begin position="306"/>
        <end position="324"/>
    </location>
</feature>
<feature type="transmembrane region" description="Helical" evidence="6">
    <location>
        <begin position="241"/>
        <end position="266"/>
    </location>
</feature>
<dbReference type="Pfam" id="PF00083">
    <property type="entry name" value="Sugar_tr"/>
    <property type="match status" value="1"/>
</dbReference>
<dbReference type="InterPro" id="IPR036259">
    <property type="entry name" value="MFS_trans_sf"/>
</dbReference>
<name>A0ABV4YU39_9BACI</name>
<proteinExistence type="predicted"/>
<accession>A0ABV4YU39</accession>
<feature type="transmembrane region" description="Helical" evidence="6">
    <location>
        <begin position="278"/>
        <end position="299"/>
    </location>
</feature>
<keyword evidence="5 6" id="KW-0472">Membrane</keyword>
<dbReference type="Proteomes" id="UP001241748">
    <property type="component" value="Unassembled WGS sequence"/>
</dbReference>
<feature type="transmembrane region" description="Helical" evidence="6">
    <location>
        <begin position="57"/>
        <end position="79"/>
    </location>
</feature>
<dbReference type="InterPro" id="IPR020846">
    <property type="entry name" value="MFS_dom"/>
</dbReference>
<dbReference type="PROSITE" id="PS50850">
    <property type="entry name" value="MFS"/>
    <property type="match status" value="1"/>
</dbReference>
<feature type="transmembrane region" description="Helical" evidence="6">
    <location>
        <begin position="177"/>
        <end position="196"/>
    </location>
</feature>
<sequence>MPNSTLAKGTGTRFYYGWVITILAALMYCVKSGILLYGSGPIVDALIKEYGWTNSEVGLAFSLKSWFGFLTPIVGWTLIKYGPRKVLWISGLITGIAAILTAFATSPITFMFTYGVGLAIGLVFTSFLSIFAIVNNWWVSKRGLHTGIVNGAGGLGSAIFVPLVGWMIVSFGWKSAMIYSGLIILVLAVLPQWIFFRDRPQDMGLEPDGGKVEKIEDGRPKNYYYSPVDWNVKDALKTSQLWFIMLAWCGLTWGFISVIIFAYTYLMGKGLTLAQVGSIQGAQGIFTIIGSVITGLLVDKFGPRKMLITACLVNAAGIIILVLADSLAMYWTYTVILGLGVGMTTPCVIPMIASYFGNKNFGAIQGSVLWLTAATAGICPLVMGYIADKTGYVNGFLIGAVICLVGGVLAWAAKPPKVPTKYNNIKDETIIKA</sequence>
<evidence type="ECO:0000256" key="1">
    <source>
        <dbReference type="ARBA" id="ARBA00004651"/>
    </source>
</evidence>
<comment type="caution">
    <text evidence="8">The sequence shown here is derived from an EMBL/GenBank/DDBJ whole genome shotgun (WGS) entry which is preliminary data.</text>
</comment>
<keyword evidence="2" id="KW-0813">Transport</keyword>
<feature type="transmembrane region" description="Helical" evidence="6">
    <location>
        <begin position="368"/>
        <end position="386"/>
    </location>
</feature>
<keyword evidence="9" id="KW-1185">Reference proteome</keyword>
<evidence type="ECO:0000256" key="2">
    <source>
        <dbReference type="ARBA" id="ARBA00022448"/>
    </source>
</evidence>
<dbReference type="InterPro" id="IPR005828">
    <property type="entry name" value="MFS_sugar_transport-like"/>
</dbReference>
<keyword evidence="4 6" id="KW-1133">Transmembrane helix</keyword>
<protein>
    <submittedName>
        <fullName evidence="8">MFS transporter</fullName>
    </submittedName>
</protein>
<dbReference type="PANTHER" id="PTHR11360">
    <property type="entry name" value="MONOCARBOXYLATE TRANSPORTER"/>
    <property type="match status" value="1"/>
</dbReference>
<dbReference type="InterPro" id="IPR050327">
    <property type="entry name" value="Proton-linked_MCT"/>
</dbReference>
<evidence type="ECO:0000256" key="5">
    <source>
        <dbReference type="ARBA" id="ARBA00023136"/>
    </source>
</evidence>
<evidence type="ECO:0000256" key="6">
    <source>
        <dbReference type="SAM" id="Phobius"/>
    </source>
</evidence>
<dbReference type="Gene3D" id="1.20.1250.20">
    <property type="entry name" value="MFS general substrate transporter like domains"/>
    <property type="match status" value="2"/>
</dbReference>
<feature type="transmembrane region" description="Helical" evidence="6">
    <location>
        <begin position="14"/>
        <end position="37"/>
    </location>
</feature>
<dbReference type="Pfam" id="PF07690">
    <property type="entry name" value="MFS_1"/>
    <property type="match status" value="1"/>
</dbReference>
<evidence type="ECO:0000313" key="8">
    <source>
        <dbReference type="EMBL" id="MFB3168377.1"/>
    </source>
</evidence>
<comment type="subcellular location">
    <subcellularLocation>
        <location evidence="1">Cell membrane</location>
        <topology evidence="1">Multi-pass membrane protein</topology>
    </subcellularLocation>
</comment>
<keyword evidence="3 6" id="KW-0812">Transmembrane</keyword>
<feature type="transmembrane region" description="Helical" evidence="6">
    <location>
        <begin position="147"/>
        <end position="171"/>
    </location>
</feature>
<reference evidence="8 9" key="1">
    <citation type="submission" date="2024-05" db="EMBL/GenBank/DDBJ databases">
        <authorList>
            <person name="Venkateswaran K."/>
        </authorList>
    </citation>
    <scope>NUCLEOTIDE SEQUENCE [LARGE SCALE GENOMIC DNA]</scope>
    <source>
        <strain evidence="8 9">179-C4-2-HS</strain>
    </source>
</reference>
<dbReference type="EMBL" id="JAROBZ020000001">
    <property type="protein sequence ID" value="MFB3168377.1"/>
    <property type="molecule type" value="Genomic_DNA"/>
</dbReference>
<dbReference type="InterPro" id="IPR011701">
    <property type="entry name" value="MFS"/>
</dbReference>
<feature type="transmembrane region" description="Helical" evidence="6">
    <location>
        <begin position="330"/>
        <end position="356"/>
    </location>
</feature>
<dbReference type="RefSeq" id="WP_306073054.1">
    <property type="nucleotide sequence ID" value="NZ_JAROBZ020000001.1"/>
</dbReference>
<evidence type="ECO:0000256" key="3">
    <source>
        <dbReference type="ARBA" id="ARBA00022692"/>
    </source>
</evidence>
<organism evidence="8 9">
    <name type="scientific">Neobacillus driksii</name>
    <dbReference type="NCBI Taxonomy" id="3035913"/>
    <lineage>
        <taxon>Bacteria</taxon>
        <taxon>Bacillati</taxon>
        <taxon>Bacillota</taxon>
        <taxon>Bacilli</taxon>
        <taxon>Bacillales</taxon>
        <taxon>Bacillaceae</taxon>
        <taxon>Neobacillus</taxon>
    </lineage>
</organism>
<feature type="transmembrane region" description="Helical" evidence="6">
    <location>
        <begin position="111"/>
        <end position="135"/>
    </location>
</feature>
<evidence type="ECO:0000313" key="9">
    <source>
        <dbReference type="Proteomes" id="UP001241748"/>
    </source>
</evidence>
<dbReference type="SUPFAM" id="SSF103473">
    <property type="entry name" value="MFS general substrate transporter"/>
    <property type="match status" value="1"/>
</dbReference>